<evidence type="ECO:0000313" key="2">
    <source>
        <dbReference type="EMBL" id="RMB63734.1"/>
    </source>
</evidence>
<proteinExistence type="predicted"/>
<organism evidence="2 3">
    <name type="scientific">Corynebacterium macginleyi</name>
    <dbReference type="NCBI Taxonomy" id="38290"/>
    <lineage>
        <taxon>Bacteria</taxon>
        <taxon>Bacillati</taxon>
        <taxon>Actinomycetota</taxon>
        <taxon>Actinomycetes</taxon>
        <taxon>Mycobacteriales</taxon>
        <taxon>Corynebacteriaceae</taxon>
        <taxon>Corynebacterium</taxon>
    </lineage>
</organism>
<evidence type="ECO:0000313" key="3">
    <source>
        <dbReference type="Proteomes" id="UP000270649"/>
    </source>
</evidence>
<gene>
    <name evidence="2" type="ORF">D9543_02745</name>
</gene>
<evidence type="ECO:0000256" key="1">
    <source>
        <dbReference type="SAM" id="Phobius"/>
    </source>
</evidence>
<sequence length="71" mass="8233">MFFLVILAMTCLYGLHPLFWDTQPKTWEAYFQGFFIALIVASLVTARGRESLRRIARVIEGKPRDGESHLF</sequence>
<keyword evidence="1" id="KW-0812">Transmembrane</keyword>
<keyword evidence="1" id="KW-1133">Transmembrane helix</keyword>
<feature type="transmembrane region" description="Helical" evidence="1">
    <location>
        <begin position="27"/>
        <end position="46"/>
    </location>
</feature>
<keyword evidence="1" id="KW-0472">Membrane</keyword>
<dbReference type="Proteomes" id="UP000270649">
    <property type="component" value="Unassembled WGS sequence"/>
</dbReference>
<reference evidence="2 3" key="1">
    <citation type="submission" date="2018-10" db="EMBL/GenBank/DDBJ databases">
        <title>Corynebacterium macginleyi genome sequencing and assembly of the type strain and two clinical samples.</title>
        <authorList>
            <person name="Bernier A.-M."/>
            <person name="Bernard K."/>
        </authorList>
    </citation>
    <scope>NUCLEOTIDE SEQUENCE [LARGE SCALE GENOMIC DNA]</scope>
    <source>
        <strain evidence="2 3">NML 120205</strain>
    </source>
</reference>
<name>A0A3M0H0G3_9CORY</name>
<dbReference type="AlphaFoldDB" id="A0A3M0H0G3"/>
<protein>
    <submittedName>
        <fullName evidence="2">Uncharacterized protein</fullName>
    </submittedName>
</protein>
<comment type="caution">
    <text evidence="2">The sequence shown here is derived from an EMBL/GenBank/DDBJ whole genome shotgun (WGS) entry which is preliminary data.</text>
</comment>
<dbReference type="EMBL" id="REGC01000002">
    <property type="protein sequence ID" value="RMB63734.1"/>
    <property type="molecule type" value="Genomic_DNA"/>
</dbReference>
<accession>A0A3M0H0G3</accession>